<comment type="caution">
    <text evidence="1">The sequence shown here is derived from an EMBL/GenBank/DDBJ whole genome shotgun (WGS) entry which is preliminary data.</text>
</comment>
<dbReference type="RefSeq" id="WP_166787502.1">
    <property type="nucleotide sequence ID" value="NZ_BKAC01000008.1"/>
</dbReference>
<dbReference type="Proteomes" id="UP000199681">
    <property type="component" value="Unassembled WGS sequence"/>
</dbReference>
<proteinExistence type="predicted"/>
<protein>
    <submittedName>
        <fullName evidence="1">Uncharacterized protein</fullName>
    </submittedName>
</protein>
<evidence type="ECO:0000313" key="2">
    <source>
        <dbReference type="Proteomes" id="UP000199681"/>
    </source>
</evidence>
<evidence type="ECO:0000313" key="1">
    <source>
        <dbReference type="EMBL" id="SFH26269.1"/>
    </source>
</evidence>
<name>A0ABY1EA97_9MICO</name>
<sequence length="53" mass="5308">MSTTDAISCAESLTSVDGGTRALSVANPSRAVMVRAAGGRPAAATDRARLVFA</sequence>
<dbReference type="EMBL" id="FOPW01000002">
    <property type="protein sequence ID" value="SFH26269.1"/>
    <property type="molecule type" value="Genomic_DNA"/>
</dbReference>
<reference evidence="1 2" key="1">
    <citation type="submission" date="2016-10" db="EMBL/GenBank/DDBJ databases">
        <authorList>
            <person name="Varghese N."/>
            <person name="Submissions S."/>
        </authorList>
    </citation>
    <scope>NUCLEOTIDE SEQUENCE [LARGE SCALE GENOMIC DNA]</scope>
    <source>
        <strain evidence="1 2">GMCC 1.11211</strain>
    </source>
</reference>
<keyword evidence="2" id="KW-1185">Reference proteome</keyword>
<gene>
    <name evidence="1" type="ORF">SAMN05216274_102158</name>
</gene>
<accession>A0ABY1EA97</accession>
<organism evidence="1 2">
    <name type="scientific">Cryobacterium levicorallinum</name>
    <dbReference type="NCBI Taxonomy" id="995038"/>
    <lineage>
        <taxon>Bacteria</taxon>
        <taxon>Bacillati</taxon>
        <taxon>Actinomycetota</taxon>
        <taxon>Actinomycetes</taxon>
        <taxon>Micrococcales</taxon>
        <taxon>Microbacteriaceae</taxon>
        <taxon>Cryobacterium</taxon>
    </lineage>
</organism>